<evidence type="ECO:0000313" key="6">
    <source>
        <dbReference type="EMBL" id="MXN18716.1"/>
    </source>
</evidence>
<dbReference type="GO" id="GO:0008202">
    <property type="term" value="P:steroid metabolic process"/>
    <property type="evidence" value="ECO:0007669"/>
    <property type="project" value="UniProtKB-ARBA"/>
</dbReference>
<dbReference type="InterPro" id="IPR003953">
    <property type="entry name" value="FAD-dep_OxRdtase_2_FAD-bd"/>
</dbReference>
<accession>A0A6L7G5N6</accession>
<feature type="domain" description="FAD-dependent oxidoreductase 2 FAD-binding" evidence="5">
    <location>
        <begin position="9"/>
        <end position="518"/>
    </location>
</feature>
<evidence type="ECO:0000256" key="2">
    <source>
        <dbReference type="ARBA" id="ARBA00022630"/>
    </source>
</evidence>
<dbReference type="SUPFAM" id="SSF51905">
    <property type="entry name" value="FAD/NAD(P)-binding domain"/>
    <property type="match status" value="1"/>
</dbReference>
<evidence type="ECO:0000313" key="7">
    <source>
        <dbReference type="Proteomes" id="UP000477911"/>
    </source>
</evidence>
<keyword evidence="4" id="KW-0560">Oxidoreductase</keyword>
<keyword evidence="7" id="KW-1185">Reference proteome</keyword>
<keyword evidence="3" id="KW-0274">FAD</keyword>
<dbReference type="Gene3D" id="3.50.50.60">
    <property type="entry name" value="FAD/NAD(P)-binding domain"/>
    <property type="match status" value="2"/>
</dbReference>
<dbReference type="EMBL" id="WUMU01000015">
    <property type="protein sequence ID" value="MXN18716.1"/>
    <property type="molecule type" value="Genomic_DNA"/>
</dbReference>
<dbReference type="GO" id="GO:0016491">
    <property type="term" value="F:oxidoreductase activity"/>
    <property type="evidence" value="ECO:0007669"/>
    <property type="project" value="UniProtKB-KW"/>
</dbReference>
<evidence type="ECO:0000256" key="1">
    <source>
        <dbReference type="ARBA" id="ARBA00001974"/>
    </source>
</evidence>
<evidence type="ECO:0000259" key="5">
    <source>
        <dbReference type="Pfam" id="PF00890"/>
    </source>
</evidence>
<sequence length="550" mass="58828">MNDLSTEADVIILGSGVAGMTCALAAAKDGLRVIVLEKSRLIGGTSAMSGAGVWVPANHVAAREGITDAPETAMTYFRNALGPDSANRFTAHWQAMCDHGGAMLKMVEDETALTFACTPEPDPVDVPGALPRGRMVSPLALARHHAGPFAKKMRRSTLPHLFTYHDMFSPNPWGRPFHTLRKMGFTLLKRWATNTGGQGSALMAGIIGGALKHGAEIRLDTRVAALDIDAGRVCGVQLSDGSRIRARRGVVLATGGFEWNRALYAQHFPGKTDWLCTPDTNSGDAVSLALSAGAALDQMGEANVHPALPTRYEGRAHGMPVAWHVGPHGIIVNAQAKRFVSEYDYNLGEALNAKGPDGQPLNLPAWLICDRRFLFRSLPFSWYALRARNWIRRAPTIEALAQKIGLDPQALAAQVATYNGYCAQNHDPEFQRGEPMWERFRSGNWAPGSRNAALGRIEAGPFLAMPVNRSILGTKGGPRTDEHGRVLDPADRAIPGLYAAGNAMANPIGTRSVGAGTTVGPHMIMGYLCARDLLAGGAPSTQTLGKAASR</sequence>
<reference evidence="6 7" key="1">
    <citation type="submission" date="2019-12" db="EMBL/GenBank/DDBJ databases">
        <authorList>
            <person name="Li M."/>
        </authorList>
    </citation>
    <scope>NUCLEOTIDE SEQUENCE [LARGE SCALE GENOMIC DNA]</scope>
    <source>
        <strain evidence="6 7">GBMRC 2024</strain>
    </source>
</reference>
<dbReference type="AlphaFoldDB" id="A0A6L7G5N6"/>
<dbReference type="SUPFAM" id="SSF56425">
    <property type="entry name" value="Succinate dehydrogenase/fumarate reductase flavoprotein, catalytic domain"/>
    <property type="match status" value="1"/>
</dbReference>
<proteinExistence type="predicted"/>
<comment type="cofactor">
    <cofactor evidence="1">
        <name>FAD</name>
        <dbReference type="ChEBI" id="CHEBI:57692"/>
    </cofactor>
</comment>
<evidence type="ECO:0000256" key="4">
    <source>
        <dbReference type="ARBA" id="ARBA00023002"/>
    </source>
</evidence>
<dbReference type="Proteomes" id="UP000477911">
    <property type="component" value="Unassembled WGS sequence"/>
</dbReference>
<keyword evidence="2" id="KW-0285">Flavoprotein</keyword>
<dbReference type="Pfam" id="PF00890">
    <property type="entry name" value="FAD_binding_2"/>
    <property type="match status" value="1"/>
</dbReference>
<dbReference type="InterPro" id="IPR050315">
    <property type="entry name" value="FAD-oxidoreductase_2"/>
</dbReference>
<comment type="caution">
    <text evidence="6">The sequence shown here is derived from an EMBL/GenBank/DDBJ whole genome shotgun (WGS) entry which is preliminary data.</text>
</comment>
<dbReference type="PANTHER" id="PTHR43400:SF10">
    <property type="entry name" value="3-OXOSTEROID 1-DEHYDROGENASE"/>
    <property type="match status" value="1"/>
</dbReference>
<dbReference type="InterPro" id="IPR027477">
    <property type="entry name" value="Succ_DH/fumarate_Rdtase_cat_sf"/>
</dbReference>
<gene>
    <name evidence="6" type="ORF">GR170_12775</name>
</gene>
<dbReference type="PANTHER" id="PTHR43400">
    <property type="entry name" value="FUMARATE REDUCTASE"/>
    <property type="match status" value="1"/>
</dbReference>
<organism evidence="6 7">
    <name type="scientific">Pseudooceanicola albus</name>
    <dbReference type="NCBI Taxonomy" id="2692189"/>
    <lineage>
        <taxon>Bacteria</taxon>
        <taxon>Pseudomonadati</taxon>
        <taxon>Pseudomonadota</taxon>
        <taxon>Alphaproteobacteria</taxon>
        <taxon>Rhodobacterales</taxon>
        <taxon>Paracoccaceae</taxon>
        <taxon>Pseudooceanicola</taxon>
    </lineage>
</organism>
<evidence type="ECO:0000256" key="3">
    <source>
        <dbReference type="ARBA" id="ARBA00022827"/>
    </source>
</evidence>
<name>A0A6L7G5N6_9RHOB</name>
<protein>
    <submittedName>
        <fullName evidence="6">FAD-dependent oxidoreductase</fullName>
    </submittedName>
</protein>
<dbReference type="RefSeq" id="WP_160894846.1">
    <property type="nucleotide sequence ID" value="NZ_WUMU01000015.1"/>
</dbReference>
<dbReference type="InterPro" id="IPR036188">
    <property type="entry name" value="FAD/NAD-bd_sf"/>
</dbReference>